<feature type="domain" description="Endonuclease/exonuclease/phosphatase" evidence="4">
    <location>
        <begin position="23"/>
        <end position="256"/>
    </location>
</feature>
<evidence type="ECO:0000256" key="2">
    <source>
        <dbReference type="ARBA" id="ARBA00022722"/>
    </source>
</evidence>
<comment type="similarity">
    <text evidence="1">Belongs to the DNase I family.</text>
</comment>
<dbReference type="Proteomes" id="UP000182961">
    <property type="component" value="Unassembled WGS sequence"/>
</dbReference>
<accession>A0A1I4XZ98</accession>
<keyword evidence="3 5" id="KW-0378">Hydrolase</keyword>
<keyword evidence="6" id="KW-1185">Reference proteome</keyword>
<dbReference type="Pfam" id="PF03372">
    <property type="entry name" value="Exo_endo_phos"/>
    <property type="match status" value="1"/>
</dbReference>
<dbReference type="Gene3D" id="3.60.10.10">
    <property type="entry name" value="Endonuclease/exonuclease/phosphatase"/>
    <property type="match status" value="1"/>
</dbReference>
<gene>
    <name evidence="5" type="ORF">SAMN05444143_11036</name>
</gene>
<organism evidence="5 6">
    <name type="scientific">Flavobacterium succinicans</name>
    <dbReference type="NCBI Taxonomy" id="29536"/>
    <lineage>
        <taxon>Bacteria</taxon>
        <taxon>Pseudomonadati</taxon>
        <taxon>Bacteroidota</taxon>
        <taxon>Flavobacteriia</taxon>
        <taxon>Flavobacteriales</taxon>
        <taxon>Flavobacteriaceae</taxon>
        <taxon>Flavobacterium</taxon>
    </lineage>
</organism>
<keyword evidence="2" id="KW-0540">Nuclease</keyword>
<evidence type="ECO:0000313" key="5">
    <source>
        <dbReference type="EMBL" id="SFN31208.1"/>
    </source>
</evidence>
<sequence>MNKTYSLFLFLLCTSFYAQTRLLSWNIENLGRSKSNLELEFIANTLKDYDIVALQEVVAGDGGAQTVAKLADELNRKGAKWDYAISNPTSSSAYKTERYAYLWKTNRARLKGKAWLESKFQLEIDREPYLATFIVNQKEVTLVNFHAITKSKQPEKEIKYFKLLPAQYPQLNLLFLGDFNCPQSHTVFTPLKKMGYDSALKGQKTSLKRNSKNGAALASEFDNLFYHKKVKKIEGGVIHFYKAFSSLQEARKISDHIPVWMAFSLDEN</sequence>
<dbReference type="InterPro" id="IPR016202">
    <property type="entry name" value="DNase_I"/>
</dbReference>
<proteinExistence type="inferred from homology"/>
<name>A0A1I4XZ98_9FLAO</name>
<dbReference type="AlphaFoldDB" id="A0A1I4XZ98"/>
<dbReference type="CDD" id="cd10283">
    <property type="entry name" value="MnuA_DNase1-like"/>
    <property type="match status" value="1"/>
</dbReference>
<dbReference type="eggNOG" id="COG3568">
    <property type="taxonomic scope" value="Bacteria"/>
</dbReference>
<dbReference type="InterPro" id="IPR005135">
    <property type="entry name" value="Endo/exonuclease/phosphatase"/>
</dbReference>
<keyword evidence="5" id="KW-0255">Endonuclease</keyword>
<dbReference type="GO" id="GO:0004536">
    <property type="term" value="F:DNA nuclease activity"/>
    <property type="evidence" value="ECO:0007669"/>
    <property type="project" value="InterPro"/>
</dbReference>
<dbReference type="PANTHER" id="PTHR11371:SF31">
    <property type="entry name" value="EXTRACELLULAR NUCLEASE"/>
    <property type="match status" value="1"/>
</dbReference>
<dbReference type="GO" id="GO:0004527">
    <property type="term" value="F:exonuclease activity"/>
    <property type="evidence" value="ECO:0007669"/>
    <property type="project" value="UniProtKB-KW"/>
</dbReference>
<dbReference type="SUPFAM" id="SSF56219">
    <property type="entry name" value="DNase I-like"/>
    <property type="match status" value="1"/>
</dbReference>
<dbReference type="SMART" id="SM00476">
    <property type="entry name" value="DNaseIc"/>
    <property type="match status" value="1"/>
</dbReference>
<dbReference type="GO" id="GO:0006308">
    <property type="term" value="P:DNA catabolic process"/>
    <property type="evidence" value="ECO:0007669"/>
    <property type="project" value="InterPro"/>
</dbReference>
<reference evidence="6" key="1">
    <citation type="submission" date="2016-10" db="EMBL/GenBank/DDBJ databases">
        <authorList>
            <person name="Varghese N."/>
            <person name="Submissions S."/>
        </authorList>
    </citation>
    <scope>NUCLEOTIDE SEQUENCE [LARGE SCALE GENOMIC DNA]</scope>
    <source>
        <strain evidence="6">DSM 4002</strain>
    </source>
</reference>
<evidence type="ECO:0000256" key="1">
    <source>
        <dbReference type="ARBA" id="ARBA00007359"/>
    </source>
</evidence>
<protein>
    <submittedName>
        <fullName evidence="5">Metal-dependent hydrolase, endonuclease/exonuclease/phosphatase family</fullName>
    </submittedName>
</protein>
<dbReference type="PANTHER" id="PTHR11371">
    <property type="entry name" value="DEOXYRIBONUCLEASE"/>
    <property type="match status" value="1"/>
</dbReference>
<dbReference type="EMBL" id="FOUT01000010">
    <property type="protein sequence ID" value="SFN31208.1"/>
    <property type="molecule type" value="Genomic_DNA"/>
</dbReference>
<dbReference type="GO" id="GO:0004519">
    <property type="term" value="F:endonuclease activity"/>
    <property type="evidence" value="ECO:0007669"/>
    <property type="project" value="UniProtKB-KW"/>
</dbReference>
<keyword evidence="5" id="KW-0269">Exonuclease</keyword>
<evidence type="ECO:0000259" key="4">
    <source>
        <dbReference type="Pfam" id="PF03372"/>
    </source>
</evidence>
<dbReference type="InterPro" id="IPR036691">
    <property type="entry name" value="Endo/exonu/phosph_ase_sf"/>
</dbReference>
<dbReference type="RefSeq" id="WP_024981644.1">
    <property type="nucleotide sequence ID" value="NZ_CBCRUM010000026.1"/>
</dbReference>
<evidence type="ECO:0000313" key="6">
    <source>
        <dbReference type="Proteomes" id="UP000182961"/>
    </source>
</evidence>
<evidence type="ECO:0000256" key="3">
    <source>
        <dbReference type="ARBA" id="ARBA00022801"/>
    </source>
</evidence>